<evidence type="ECO:0000313" key="4">
    <source>
        <dbReference type="Proteomes" id="UP000278855"/>
    </source>
</evidence>
<evidence type="ECO:0000313" key="1">
    <source>
        <dbReference type="EMBL" id="AZG33706.1"/>
    </source>
</evidence>
<evidence type="ECO:0000313" key="2">
    <source>
        <dbReference type="EMBL" id="RPA23050.1"/>
    </source>
</evidence>
<reference evidence="1 3" key="1">
    <citation type="submission" date="2018-11" db="EMBL/GenBank/DDBJ databases">
        <title>Shewanella sp. M2.</title>
        <authorList>
            <person name="Hwang Y.J."/>
            <person name="Hwang C.Y."/>
        </authorList>
    </citation>
    <scope>NUCLEOTIDE SEQUENCE [LARGE SCALE GENOMIC DNA]</scope>
    <source>
        <strain evidence="1 3">M2</strain>
    </source>
</reference>
<dbReference type="OrthoDB" id="6238348at2"/>
<reference evidence="4" key="2">
    <citation type="submission" date="2018-11" db="EMBL/GenBank/DDBJ databases">
        <title>Shewanella sp. R106.</title>
        <authorList>
            <person name="Hwang Y.J."/>
            <person name="Hwang C.Y."/>
        </authorList>
    </citation>
    <scope>NUCLEOTIDE SEQUENCE [LARGE SCALE GENOMIC DNA]</scope>
    <source>
        <strain evidence="4">R106</strain>
    </source>
</reference>
<dbReference type="AlphaFoldDB" id="A0A3N4DN94"/>
<proteinExistence type="predicted"/>
<evidence type="ECO:0000313" key="3">
    <source>
        <dbReference type="Proteomes" id="UP000273778"/>
    </source>
</evidence>
<sequence>MTHKPDRITAMKQLIAQVKQTFPLDSPDLFRCGPANSCVGCPKKLLDLIDSEVTYWEAAIAQGVMPSLGDISRFGKLCQNVGRGLKRNNIQLSPVLVTQ</sequence>
<dbReference type="KEGG" id="spsr:EGC80_01365"/>
<accession>A0A3N4DN94</accession>
<dbReference type="RefSeq" id="WP_124014007.1">
    <property type="nucleotide sequence ID" value="NZ_CP034073.1"/>
</dbReference>
<dbReference type="Proteomes" id="UP000273778">
    <property type="component" value="Chromosome"/>
</dbReference>
<organism evidence="2 4">
    <name type="scientific">Shewanella psychromarinicola</name>
    <dbReference type="NCBI Taxonomy" id="2487742"/>
    <lineage>
        <taxon>Bacteria</taxon>
        <taxon>Pseudomonadati</taxon>
        <taxon>Pseudomonadota</taxon>
        <taxon>Gammaproteobacteria</taxon>
        <taxon>Alteromonadales</taxon>
        <taxon>Shewanellaceae</taxon>
        <taxon>Shewanella</taxon>
    </lineage>
</organism>
<protein>
    <submittedName>
        <fullName evidence="2">Uncharacterized protein</fullName>
    </submittedName>
</protein>
<keyword evidence="3" id="KW-1185">Reference proteome</keyword>
<dbReference type="EMBL" id="CP034073">
    <property type="protein sequence ID" value="AZG33706.1"/>
    <property type="molecule type" value="Genomic_DNA"/>
</dbReference>
<reference evidence="2" key="3">
    <citation type="submission" date="2018-11" db="EMBL/GenBank/DDBJ databases">
        <authorList>
            <person name="Hwang Y.J."/>
            <person name="Hwang C.Y."/>
        </authorList>
    </citation>
    <scope>NUCLEOTIDE SEQUENCE</scope>
    <source>
        <strain evidence="2">R106</strain>
    </source>
</reference>
<name>A0A3N4DN94_9GAMM</name>
<dbReference type="Proteomes" id="UP000278855">
    <property type="component" value="Unassembled WGS sequence"/>
</dbReference>
<dbReference type="EMBL" id="RKKB01000021">
    <property type="protein sequence ID" value="RPA23050.1"/>
    <property type="molecule type" value="Genomic_DNA"/>
</dbReference>
<gene>
    <name evidence="2" type="ORF">EGC77_19690</name>
    <name evidence="1" type="ORF">EGC80_01365</name>
</gene>